<comment type="caution">
    <text evidence="1">The sequence shown here is derived from an EMBL/GenBank/DDBJ whole genome shotgun (WGS) entry which is preliminary data.</text>
</comment>
<accession>A0A150F613</accession>
<dbReference type="AlphaFoldDB" id="A0A150F613"/>
<dbReference type="OrthoDB" id="2917344at2"/>
<gene>
    <name evidence="1" type="ORF">AXI58_17580</name>
</gene>
<dbReference type="CDD" id="cd15482">
    <property type="entry name" value="Sialidase_non-viral"/>
    <property type="match status" value="1"/>
</dbReference>
<proteinExistence type="predicted"/>
<dbReference type="EMBL" id="LSBA01000018">
    <property type="protein sequence ID" value="KXZ17994.1"/>
    <property type="molecule type" value="Genomic_DNA"/>
</dbReference>
<dbReference type="Gene3D" id="2.130.10.10">
    <property type="entry name" value="YVTN repeat-like/Quinoprotein amine dehydrogenase"/>
    <property type="match status" value="1"/>
</dbReference>
<dbReference type="RefSeq" id="WP_061522071.1">
    <property type="nucleotide sequence ID" value="NZ_JAJJBV010000029.1"/>
</dbReference>
<reference evidence="2" key="1">
    <citation type="submission" date="2016-02" db="EMBL/GenBank/DDBJ databases">
        <authorList>
            <person name="Dunlap C."/>
        </authorList>
    </citation>
    <scope>NUCLEOTIDE SEQUENCE [LARGE SCALE GENOMIC DNA]</scope>
    <source>
        <strain evidence="2">NRRL B-41092</strain>
    </source>
</reference>
<evidence type="ECO:0008006" key="3">
    <source>
        <dbReference type="Google" id="ProtNLM"/>
    </source>
</evidence>
<keyword evidence="2" id="KW-1185">Reference proteome</keyword>
<dbReference type="Proteomes" id="UP000075430">
    <property type="component" value="Unassembled WGS sequence"/>
</dbReference>
<name>A0A150F613_9BACI</name>
<evidence type="ECO:0000313" key="2">
    <source>
        <dbReference type="Proteomes" id="UP000075430"/>
    </source>
</evidence>
<organism evidence="1 2">
    <name type="scientific">Bacillus nakamurai</name>
    <dbReference type="NCBI Taxonomy" id="1793963"/>
    <lineage>
        <taxon>Bacteria</taxon>
        <taxon>Bacillati</taxon>
        <taxon>Bacillota</taxon>
        <taxon>Bacilli</taxon>
        <taxon>Bacillales</taxon>
        <taxon>Bacillaceae</taxon>
        <taxon>Bacillus</taxon>
    </lineage>
</organism>
<dbReference type="STRING" id="1793963.AXI58_17580"/>
<protein>
    <recommendedName>
        <fullName evidence="3">Exo-alpha-sialidase</fullName>
    </recommendedName>
</protein>
<dbReference type="InterPro" id="IPR015943">
    <property type="entry name" value="WD40/YVTN_repeat-like_dom_sf"/>
</dbReference>
<dbReference type="SUPFAM" id="SSF110296">
    <property type="entry name" value="Oligoxyloglucan reducing end-specific cellobiohydrolase"/>
    <property type="match status" value="1"/>
</dbReference>
<evidence type="ECO:0000313" key="1">
    <source>
        <dbReference type="EMBL" id="KXZ17994.1"/>
    </source>
</evidence>
<sequence length="297" mass="33132">MFHKGATAVMASVSSGYFVAVKGEGIFHFCLEDGWKKLFQIKSNIHVMTYIGPYIFAAGDKGIIIRSADQGKSWTISKFPTNAAVWAVTGCSGGFVCAHGKHCLYLSDDFGVTWHVAKPFSRLKEPPVIRSLCLHGQTLYIGTRIHMNHGGIWAFDLMSGSVRHVNRESHRMTASMLMYQEGWLISAKGSIKGKRGAVTVQNVWTGEELSISNGPAGREKSFLDVSEDDGIIYVTSSQDEDGFSRIYQADLEARELKWFDTIRGHGWRVANRKENFFCAGLYECKFVRPYEAAELAH</sequence>